<reference evidence="2" key="1">
    <citation type="submission" date="2021-06" db="EMBL/GenBank/DDBJ databases">
        <authorList>
            <person name="Kallberg Y."/>
            <person name="Tangrot J."/>
            <person name="Rosling A."/>
        </authorList>
    </citation>
    <scope>NUCLEOTIDE SEQUENCE</scope>
    <source>
        <strain evidence="2">FL966</strain>
    </source>
</reference>
<evidence type="ECO:0000313" key="3">
    <source>
        <dbReference type="Proteomes" id="UP000789759"/>
    </source>
</evidence>
<proteinExistence type="predicted"/>
<evidence type="ECO:0000256" key="1">
    <source>
        <dbReference type="SAM" id="SignalP"/>
    </source>
</evidence>
<dbReference type="AlphaFoldDB" id="A0A9N9GW71"/>
<feature type="chain" id="PRO_5040411671" evidence="1">
    <location>
        <begin position="22"/>
        <end position="74"/>
    </location>
</feature>
<keyword evidence="3" id="KW-1185">Reference proteome</keyword>
<comment type="caution">
    <text evidence="2">The sequence shown here is derived from an EMBL/GenBank/DDBJ whole genome shotgun (WGS) entry which is preliminary data.</text>
</comment>
<feature type="non-terminal residue" evidence="2">
    <location>
        <position position="1"/>
    </location>
</feature>
<accession>A0A9N9GW71</accession>
<name>A0A9N9GW71_9GLOM</name>
<sequence length="74" mass="8186">MIISLICVVFVAKQAIILTHATQMDQTIVKILMLRVQQEQSTKTLQIMEVSPTVVVLVVKLATMHAYAAQKSSC</sequence>
<dbReference type="EMBL" id="CAJVQA010006106">
    <property type="protein sequence ID" value="CAG8634184.1"/>
    <property type="molecule type" value="Genomic_DNA"/>
</dbReference>
<gene>
    <name evidence="2" type="ORF">CPELLU_LOCUS8536</name>
</gene>
<keyword evidence="1" id="KW-0732">Signal</keyword>
<protein>
    <submittedName>
        <fullName evidence="2">15355_t:CDS:1</fullName>
    </submittedName>
</protein>
<dbReference type="Proteomes" id="UP000789759">
    <property type="component" value="Unassembled WGS sequence"/>
</dbReference>
<feature type="non-terminal residue" evidence="2">
    <location>
        <position position="74"/>
    </location>
</feature>
<evidence type="ECO:0000313" key="2">
    <source>
        <dbReference type="EMBL" id="CAG8634184.1"/>
    </source>
</evidence>
<organism evidence="2 3">
    <name type="scientific">Cetraspora pellucida</name>
    <dbReference type="NCBI Taxonomy" id="1433469"/>
    <lineage>
        <taxon>Eukaryota</taxon>
        <taxon>Fungi</taxon>
        <taxon>Fungi incertae sedis</taxon>
        <taxon>Mucoromycota</taxon>
        <taxon>Glomeromycotina</taxon>
        <taxon>Glomeromycetes</taxon>
        <taxon>Diversisporales</taxon>
        <taxon>Gigasporaceae</taxon>
        <taxon>Cetraspora</taxon>
    </lineage>
</organism>
<feature type="signal peptide" evidence="1">
    <location>
        <begin position="1"/>
        <end position="21"/>
    </location>
</feature>